<feature type="chain" id="PRO_5044695191" evidence="1">
    <location>
        <begin position="21"/>
        <end position="239"/>
    </location>
</feature>
<reference evidence="2 4" key="1">
    <citation type="journal article" date="2020" name="Microorganisms">
        <title>Reliable Identification of Environmental Pseudomonas Isolates Using the rpoD Gene.</title>
        <authorList>
            <consortium name="The Broad Institute Genome Sequencing Platform"/>
            <person name="Girard L."/>
            <person name="Lood C."/>
            <person name="Rokni-Zadeh H."/>
            <person name="van Noort V."/>
            <person name="Lavigne R."/>
            <person name="De Mot R."/>
        </authorList>
    </citation>
    <scope>NUCLEOTIDE SEQUENCE</scope>
    <source>
        <strain evidence="2 4">SWRI12</strain>
    </source>
</reference>
<reference evidence="3" key="3">
    <citation type="submission" date="2021-06" db="EMBL/GenBank/DDBJ databases">
        <title>Updating the genus Pseudomonas: Description of 43 new species and partition of the Pseudomonas putida group.</title>
        <authorList>
            <person name="Girard L."/>
            <person name="Lood C."/>
            <person name="Vandamme P."/>
            <person name="Rokni-Zadeh H."/>
            <person name="Van Noort V."/>
            <person name="Hofte M."/>
            <person name="Lavigne R."/>
            <person name="De Mot R."/>
        </authorList>
    </citation>
    <scope>NUCLEOTIDE SEQUENCE</scope>
    <source>
        <strain evidence="3">SWRI12</strain>
    </source>
</reference>
<dbReference type="EMBL" id="JABWRB010000002">
    <property type="protein sequence ID" value="MBC3388387.1"/>
    <property type="molecule type" value="Genomic_DNA"/>
</dbReference>
<proteinExistence type="predicted"/>
<evidence type="ECO:0000256" key="1">
    <source>
        <dbReference type="SAM" id="SignalP"/>
    </source>
</evidence>
<feature type="signal peptide" evidence="1">
    <location>
        <begin position="1"/>
        <end position="20"/>
    </location>
</feature>
<evidence type="ECO:0000313" key="2">
    <source>
        <dbReference type="EMBL" id="MBC3388387.1"/>
    </source>
</evidence>
<sequence>MRKAIALMVLLMGVANALFASQFTGELKLLPEGCQFTKERKCQLGSMLTFKSPNGLVWQTDIWKAGNHESGTTDGASIPKWAQPIIGDAYDESFLKAAIVHDHYCYEENRVRSWVETHRMFYYALIDLGIDKTKAKTMYFAVFTFGPHWRGIVAGEKCGENCIKTLAPSGLVSEESQLNGERSITTTQNFKAALEADPSMSLDEIEAYAEAAKPNDFYVGQESTYVSEGVNDPNLLQKY</sequence>
<evidence type="ECO:0000313" key="4">
    <source>
        <dbReference type="Proteomes" id="UP000636518"/>
    </source>
</evidence>
<dbReference type="Proteomes" id="UP000636518">
    <property type="component" value="Unassembled WGS sequence"/>
</dbReference>
<evidence type="ECO:0000313" key="3">
    <source>
        <dbReference type="EMBL" id="MBV4495988.1"/>
    </source>
</evidence>
<keyword evidence="4" id="KW-1185">Reference proteome</keyword>
<dbReference type="RefSeq" id="WP_186704773.1">
    <property type="nucleotide sequence ID" value="NZ_JABWRB020000001.1"/>
</dbReference>
<reference evidence="2" key="2">
    <citation type="submission" date="2020-07" db="EMBL/GenBank/DDBJ databases">
        <authorList>
            <person name="Lood C."/>
            <person name="Girard L."/>
        </authorList>
    </citation>
    <scope>NUCLEOTIDE SEQUENCE</scope>
    <source>
        <strain evidence="2">SWRI12</strain>
    </source>
</reference>
<organism evidence="2">
    <name type="scientific">Pseudomonas zanjanensis</name>
    <dbReference type="NCBI Taxonomy" id="2745496"/>
    <lineage>
        <taxon>Bacteria</taxon>
        <taxon>Pseudomonadati</taxon>
        <taxon>Pseudomonadota</taxon>
        <taxon>Gammaproteobacteria</taxon>
        <taxon>Pseudomonadales</taxon>
        <taxon>Pseudomonadaceae</taxon>
        <taxon>Pseudomonas</taxon>
    </lineage>
</organism>
<dbReference type="AlphaFoldDB" id="A0A923FAL1"/>
<accession>A0A923FAL1</accession>
<comment type="caution">
    <text evidence="2">The sequence shown here is derived from an EMBL/GenBank/DDBJ whole genome shotgun (WGS) entry which is preliminary data.</text>
</comment>
<dbReference type="InterPro" id="IPR010767">
    <property type="entry name" value="Phage_CGC-2007_Cje0229"/>
</dbReference>
<protein>
    <submittedName>
        <fullName evidence="2">DUF1353 domain-containing protein</fullName>
    </submittedName>
</protein>
<gene>
    <name evidence="3" type="ORF">HU715_011475</name>
    <name evidence="2" type="ORF">HU715_01840</name>
</gene>
<dbReference type="EMBL" id="JABWRB020000001">
    <property type="protein sequence ID" value="MBV4495988.1"/>
    <property type="molecule type" value="Genomic_DNA"/>
</dbReference>
<keyword evidence="1" id="KW-0732">Signal</keyword>
<name>A0A923FAL1_9PSED</name>
<dbReference type="Pfam" id="PF07087">
    <property type="entry name" value="DUF1353"/>
    <property type="match status" value="1"/>
</dbReference>